<evidence type="ECO:0000313" key="15">
    <source>
        <dbReference type="EMBL" id="GHF45020.1"/>
    </source>
</evidence>
<dbReference type="InterPro" id="IPR029045">
    <property type="entry name" value="ClpP/crotonase-like_dom_sf"/>
</dbReference>
<feature type="domain" description="3-hydroxyacyl-CoA dehydrogenase C-terminal" evidence="13">
    <location>
        <begin position="472"/>
        <end position="563"/>
    </location>
</feature>
<evidence type="ECO:0000259" key="13">
    <source>
        <dbReference type="Pfam" id="PF00725"/>
    </source>
</evidence>
<dbReference type="Pfam" id="PF00725">
    <property type="entry name" value="3HCDH"/>
    <property type="match status" value="1"/>
</dbReference>
<reference evidence="15" key="1">
    <citation type="journal article" date="2014" name="Int. J. Syst. Evol. Microbiol.">
        <title>Complete genome sequence of Corynebacterium casei LMG S-19264T (=DSM 44701T), isolated from a smear-ripened cheese.</title>
        <authorList>
            <consortium name="US DOE Joint Genome Institute (JGI-PGF)"/>
            <person name="Walter F."/>
            <person name="Albersmeier A."/>
            <person name="Kalinowski J."/>
            <person name="Ruckert C."/>
        </authorList>
    </citation>
    <scope>NUCLEOTIDE SEQUENCE</scope>
    <source>
        <strain evidence="15">KCTC 42650</strain>
    </source>
</reference>
<dbReference type="RefSeq" id="WP_189679520.1">
    <property type="nucleotide sequence ID" value="NZ_BNCJ01000003.1"/>
</dbReference>
<dbReference type="InterPro" id="IPR001753">
    <property type="entry name" value="Enoyl-CoA_hydra/iso"/>
</dbReference>
<evidence type="ECO:0000256" key="12">
    <source>
        <dbReference type="ARBA" id="ARBA00049556"/>
    </source>
</evidence>
<evidence type="ECO:0000256" key="5">
    <source>
        <dbReference type="ARBA" id="ARBA00023002"/>
    </source>
</evidence>
<dbReference type="PANTHER" id="PTHR23309">
    <property type="entry name" value="3-HYDROXYACYL-COA DEHYROGENASE"/>
    <property type="match status" value="1"/>
</dbReference>
<evidence type="ECO:0000259" key="14">
    <source>
        <dbReference type="Pfam" id="PF02737"/>
    </source>
</evidence>
<dbReference type="SUPFAM" id="SSF48179">
    <property type="entry name" value="6-phosphogluconate dehydrogenase C-terminal domain-like"/>
    <property type="match status" value="2"/>
</dbReference>
<keyword evidence="5" id="KW-0560">Oxidoreductase</keyword>
<keyword evidence="6" id="KW-0520">NAD</keyword>
<evidence type="ECO:0000256" key="10">
    <source>
        <dbReference type="ARBA" id="ARBA00023239"/>
    </source>
</evidence>
<keyword evidence="11" id="KW-0511">Multifunctional enzyme</keyword>
<dbReference type="CDD" id="cd06558">
    <property type="entry name" value="crotonase-like"/>
    <property type="match status" value="1"/>
</dbReference>
<evidence type="ECO:0000256" key="8">
    <source>
        <dbReference type="ARBA" id="ARBA00023140"/>
    </source>
</evidence>
<comment type="caution">
    <text evidence="15">The sequence shown here is derived from an EMBL/GenBank/DDBJ whole genome shotgun (WGS) entry which is preliminary data.</text>
</comment>
<evidence type="ECO:0000256" key="6">
    <source>
        <dbReference type="ARBA" id="ARBA00023027"/>
    </source>
</evidence>
<gene>
    <name evidence="15" type="ORF">GCM10017056_15760</name>
</gene>
<evidence type="ECO:0000256" key="3">
    <source>
        <dbReference type="ARBA" id="ARBA00022832"/>
    </source>
</evidence>
<evidence type="ECO:0000256" key="9">
    <source>
        <dbReference type="ARBA" id="ARBA00023235"/>
    </source>
</evidence>
<evidence type="ECO:0000256" key="7">
    <source>
        <dbReference type="ARBA" id="ARBA00023098"/>
    </source>
</evidence>
<keyword evidence="3" id="KW-0276">Fatty acid metabolism</keyword>
<protein>
    <submittedName>
        <fullName evidence="15">3-hydroxyacyl-CoA dehydrogenase</fullName>
    </submittedName>
</protein>
<comment type="catalytic activity">
    <reaction evidence="12">
        <text>a (3S)-3-hydroxyacyl-CoA + NAD(+) = a 3-oxoacyl-CoA + NADH + H(+)</text>
        <dbReference type="Rhea" id="RHEA:22432"/>
        <dbReference type="ChEBI" id="CHEBI:15378"/>
        <dbReference type="ChEBI" id="CHEBI:57318"/>
        <dbReference type="ChEBI" id="CHEBI:57540"/>
        <dbReference type="ChEBI" id="CHEBI:57945"/>
        <dbReference type="ChEBI" id="CHEBI:90726"/>
        <dbReference type="EC" id="1.1.1.35"/>
    </reaction>
</comment>
<proteinExistence type="predicted"/>
<reference evidence="15" key="2">
    <citation type="submission" date="2020-09" db="EMBL/GenBank/DDBJ databases">
        <authorList>
            <person name="Sun Q."/>
            <person name="Kim S."/>
        </authorList>
    </citation>
    <scope>NUCLEOTIDE SEQUENCE</scope>
    <source>
        <strain evidence="15">KCTC 42650</strain>
    </source>
</reference>
<organism evidence="15 16">
    <name type="scientific">Seohaeicola zhoushanensis</name>
    <dbReference type="NCBI Taxonomy" id="1569283"/>
    <lineage>
        <taxon>Bacteria</taxon>
        <taxon>Pseudomonadati</taxon>
        <taxon>Pseudomonadota</taxon>
        <taxon>Alphaproteobacteria</taxon>
        <taxon>Rhodobacterales</taxon>
        <taxon>Roseobacteraceae</taxon>
        <taxon>Seohaeicola</taxon>
    </lineage>
</organism>
<dbReference type="SUPFAM" id="SSF52096">
    <property type="entry name" value="ClpP/crotonase"/>
    <property type="match status" value="1"/>
</dbReference>
<keyword evidence="7" id="KW-0443">Lipid metabolism</keyword>
<evidence type="ECO:0000256" key="11">
    <source>
        <dbReference type="ARBA" id="ARBA00023268"/>
    </source>
</evidence>
<dbReference type="InterPro" id="IPR008927">
    <property type="entry name" value="6-PGluconate_DH-like_C_sf"/>
</dbReference>
<dbReference type="Pfam" id="PF02737">
    <property type="entry name" value="3HCDH_N"/>
    <property type="match status" value="1"/>
</dbReference>
<comment type="subcellular location">
    <subcellularLocation>
        <location evidence="1">Peroxisome</location>
    </subcellularLocation>
</comment>
<dbReference type="GO" id="GO:0016853">
    <property type="term" value="F:isomerase activity"/>
    <property type="evidence" value="ECO:0007669"/>
    <property type="project" value="UniProtKB-KW"/>
</dbReference>
<dbReference type="Gene3D" id="1.10.1040.50">
    <property type="match status" value="1"/>
</dbReference>
<dbReference type="Pfam" id="PF00378">
    <property type="entry name" value="ECH_1"/>
    <property type="match status" value="1"/>
</dbReference>
<dbReference type="GO" id="GO:0004300">
    <property type="term" value="F:enoyl-CoA hydratase activity"/>
    <property type="evidence" value="ECO:0007669"/>
    <property type="project" value="UniProtKB-ARBA"/>
</dbReference>
<dbReference type="GO" id="GO:0006635">
    <property type="term" value="P:fatty acid beta-oxidation"/>
    <property type="evidence" value="ECO:0007669"/>
    <property type="project" value="UniProtKB-UniPathway"/>
</dbReference>
<dbReference type="GO" id="GO:0003857">
    <property type="term" value="F:(3S)-3-hydroxyacyl-CoA dehydrogenase (NAD+) activity"/>
    <property type="evidence" value="ECO:0007669"/>
    <property type="project" value="UniProtKB-EC"/>
</dbReference>
<dbReference type="Proteomes" id="UP000626220">
    <property type="component" value="Unassembled WGS sequence"/>
</dbReference>
<dbReference type="Gene3D" id="3.90.226.10">
    <property type="entry name" value="2-enoyl-CoA Hydratase, Chain A, domain 1"/>
    <property type="match status" value="1"/>
</dbReference>
<comment type="pathway">
    <text evidence="2">Lipid metabolism; fatty acid beta-oxidation.</text>
</comment>
<dbReference type="AlphaFoldDB" id="A0A8J3GVP9"/>
<keyword evidence="8" id="KW-0576">Peroxisome</keyword>
<keyword evidence="4" id="KW-0442">Lipid degradation</keyword>
<dbReference type="UniPathway" id="UPA00659"/>
<evidence type="ECO:0000256" key="4">
    <source>
        <dbReference type="ARBA" id="ARBA00022963"/>
    </source>
</evidence>
<sequence length="679" mass="70388">MSVSVEVAGGIAQVVIDNPPVNALSRDVRAGLIEAVRTADADPAVRAVLLRCAGRTFVAGADVKEFDLPPMEPHLPDVIAAVEGAGKPWLALIHGNALGGGMELALGCRWRLAVAGAKLGFPEVNLGIIPGAGGTVRTPRLTGIEAAVELVTSGKPVTAARAAEIGLVDAVVDAEDAVAAALAWLAAALARPLPVALSARSVEAPDAAFWAAAEARVRKAARGAAAPGEALASLRHAAGAGFAEAMAFERETFLRLRASDEAAALRHVFHAERAAPRPAELNGITPRPLTRVGVIGGGTMGAGIAVAMLNAGLPVRMVERDAEAAARGLGNVEKIYRETVARGRMSEAAMAARLADFSVGESYEVLGDCDLVIEGVFEDLEVKRAVFARLAEVCGPETVLATNTSYLDPEAIYAGLPHPERFLGLHFFSPAHVMKLLEIVPTGATAPDVLATGFALARLAGKMPVRAGICDGFIGNRILKLMRVQAERLLLAGSTPAEVDAAMRGFGMAMGPFEAQDLSGLDIAAYQRQAARARGQESFAPVGDLLVAAGRLGRKTGGGWYDYEDGKAQPGLPLAVGASIEAARAQVPAKTRARSAEEIVDAILLPMINEAAQIVGEGIASSGADVDLVKIHGYGFPRHRGGPVCYGRSIGFATVVARLEALQAEGLAEAPCAELRAWA</sequence>
<evidence type="ECO:0000256" key="1">
    <source>
        <dbReference type="ARBA" id="ARBA00004275"/>
    </source>
</evidence>
<dbReference type="GO" id="GO:0070403">
    <property type="term" value="F:NAD+ binding"/>
    <property type="evidence" value="ECO:0007669"/>
    <property type="project" value="InterPro"/>
</dbReference>
<keyword evidence="9" id="KW-0413">Isomerase</keyword>
<dbReference type="InterPro" id="IPR006108">
    <property type="entry name" value="3HC_DH_C"/>
</dbReference>
<feature type="domain" description="3-hydroxyacyl-CoA dehydrogenase NAD binding" evidence="14">
    <location>
        <begin position="292"/>
        <end position="467"/>
    </location>
</feature>
<dbReference type="Gene3D" id="3.40.50.720">
    <property type="entry name" value="NAD(P)-binding Rossmann-like Domain"/>
    <property type="match status" value="1"/>
</dbReference>
<dbReference type="SUPFAM" id="SSF51735">
    <property type="entry name" value="NAD(P)-binding Rossmann-fold domains"/>
    <property type="match status" value="1"/>
</dbReference>
<evidence type="ECO:0000256" key="2">
    <source>
        <dbReference type="ARBA" id="ARBA00005005"/>
    </source>
</evidence>
<dbReference type="EMBL" id="BNCJ01000003">
    <property type="protein sequence ID" value="GHF45020.1"/>
    <property type="molecule type" value="Genomic_DNA"/>
</dbReference>
<accession>A0A8J3GVP9</accession>
<evidence type="ECO:0000313" key="16">
    <source>
        <dbReference type="Proteomes" id="UP000626220"/>
    </source>
</evidence>
<dbReference type="InterPro" id="IPR006176">
    <property type="entry name" value="3-OHacyl-CoA_DH_NAD-bd"/>
</dbReference>
<dbReference type="FunFam" id="3.40.50.720:FF:000009">
    <property type="entry name" value="Fatty oxidation complex, alpha subunit"/>
    <property type="match status" value="1"/>
</dbReference>
<dbReference type="PANTHER" id="PTHR23309:SF51">
    <property type="entry name" value="3-HYDROXYACYL-COA DEHYDROGENASE-RELATED"/>
    <property type="match status" value="1"/>
</dbReference>
<name>A0A8J3GVP9_9RHOB</name>
<dbReference type="InterPro" id="IPR036291">
    <property type="entry name" value="NAD(P)-bd_dom_sf"/>
</dbReference>
<keyword evidence="16" id="KW-1185">Reference proteome</keyword>
<keyword evidence="10" id="KW-0456">Lyase</keyword>